<evidence type="ECO:0000313" key="3">
    <source>
        <dbReference type="Proteomes" id="UP001174909"/>
    </source>
</evidence>
<keyword evidence="1" id="KW-0472">Membrane</keyword>
<dbReference type="EMBL" id="CASHTH010001968">
    <property type="protein sequence ID" value="CAI8022614.1"/>
    <property type="molecule type" value="Genomic_DNA"/>
</dbReference>
<gene>
    <name evidence="2" type="ORF">GBAR_LOCUS13264</name>
</gene>
<reference evidence="2" key="1">
    <citation type="submission" date="2023-03" db="EMBL/GenBank/DDBJ databases">
        <authorList>
            <person name="Steffen K."/>
            <person name="Cardenas P."/>
        </authorList>
    </citation>
    <scope>NUCLEOTIDE SEQUENCE</scope>
</reference>
<feature type="transmembrane region" description="Helical" evidence="1">
    <location>
        <begin position="83"/>
        <end position="103"/>
    </location>
</feature>
<dbReference type="PANTHER" id="PTHR13411">
    <property type="entry name" value="PLASMINOGEN RECEPTOR (KT)"/>
    <property type="match status" value="1"/>
</dbReference>
<keyword evidence="3" id="KW-1185">Reference proteome</keyword>
<keyword evidence="1" id="KW-1133">Transmembrane helix</keyword>
<keyword evidence="2" id="KW-0675">Receptor</keyword>
<feature type="transmembrane region" description="Helical" evidence="1">
    <location>
        <begin position="58"/>
        <end position="77"/>
    </location>
</feature>
<proteinExistence type="predicted"/>
<evidence type="ECO:0000313" key="2">
    <source>
        <dbReference type="EMBL" id="CAI8022614.1"/>
    </source>
</evidence>
<comment type="caution">
    <text evidence="2">The sequence shown here is derived from an EMBL/GenBank/DDBJ whole genome shotgun (WGS) entry which is preliminary data.</text>
</comment>
<dbReference type="InterPro" id="IPR019319">
    <property type="entry name" value="Plg-R(KT)"/>
</dbReference>
<dbReference type="GO" id="GO:0005886">
    <property type="term" value="C:plasma membrane"/>
    <property type="evidence" value="ECO:0007669"/>
    <property type="project" value="InterPro"/>
</dbReference>
<keyword evidence="1" id="KW-0812">Transmembrane</keyword>
<dbReference type="Proteomes" id="UP001174909">
    <property type="component" value="Unassembled WGS sequence"/>
</dbReference>
<protein>
    <submittedName>
        <fullName evidence="2">Plasminogen receptor (KT)</fullName>
    </submittedName>
</protein>
<name>A0AA35WJE8_GEOBA</name>
<accession>A0AA35WJE8</accession>
<organism evidence="2 3">
    <name type="scientific">Geodia barretti</name>
    <name type="common">Barrett's horny sponge</name>
    <dbReference type="NCBI Taxonomy" id="519541"/>
    <lineage>
        <taxon>Eukaryota</taxon>
        <taxon>Metazoa</taxon>
        <taxon>Porifera</taxon>
        <taxon>Demospongiae</taxon>
        <taxon>Heteroscleromorpha</taxon>
        <taxon>Tetractinellida</taxon>
        <taxon>Astrophorina</taxon>
        <taxon>Geodiidae</taxon>
        <taxon>Geodia</taxon>
    </lineage>
</organism>
<dbReference type="Pfam" id="PF10166">
    <property type="entry name" value="DUF2368"/>
    <property type="match status" value="1"/>
</dbReference>
<dbReference type="AlphaFoldDB" id="A0AA35WJE8"/>
<evidence type="ECO:0000256" key="1">
    <source>
        <dbReference type="SAM" id="Phobius"/>
    </source>
</evidence>
<sequence length="143" mass="16548">MGGYLSKRMEGMMKEMTRENQEFMLKAQAMQVERQLQMQTLMREKMLAQQLAMARERLYWWGGFYALASLGLIRGAMVRRQPWILGPLVPLTFVVAYQADLAYGNKMERVIAEADSMLEKERKMLALPGAPLSIDLLDSRRKK</sequence>
<dbReference type="PANTHER" id="PTHR13411:SF6">
    <property type="entry name" value="PLASMINOGEN RECEPTOR (KT)"/>
    <property type="match status" value="1"/>
</dbReference>